<proteinExistence type="predicted"/>
<dbReference type="STRING" id="1121451.DESAM_21565"/>
<dbReference type="Proteomes" id="UP000010808">
    <property type="component" value="Chromosome"/>
</dbReference>
<name>L0RC98_9BACT</name>
<gene>
    <name evidence="1" type="ORF">DESAM_21565</name>
</gene>
<dbReference type="AlphaFoldDB" id="L0RC98"/>
<evidence type="ECO:0000313" key="2">
    <source>
        <dbReference type="Proteomes" id="UP000010808"/>
    </source>
</evidence>
<organism evidence="1 2">
    <name type="scientific">Maridesulfovibrio hydrothermalis AM13 = DSM 14728</name>
    <dbReference type="NCBI Taxonomy" id="1121451"/>
    <lineage>
        <taxon>Bacteria</taxon>
        <taxon>Pseudomonadati</taxon>
        <taxon>Thermodesulfobacteriota</taxon>
        <taxon>Desulfovibrionia</taxon>
        <taxon>Desulfovibrionales</taxon>
        <taxon>Desulfovibrionaceae</taxon>
        <taxon>Maridesulfovibrio</taxon>
    </lineage>
</organism>
<keyword evidence="2" id="KW-1185">Reference proteome</keyword>
<dbReference type="EMBL" id="FO203522">
    <property type="protein sequence ID" value="CCO23842.1"/>
    <property type="molecule type" value="Genomic_DNA"/>
</dbReference>
<protein>
    <submittedName>
        <fullName evidence="1">Uncharacterized protein</fullName>
    </submittedName>
</protein>
<sequence length="55" mass="5947">MNYVIMKIKGSPVKPGHRIYYNIAVRYVHVKTSDSGTSNAAHGGLDPLISAFSLA</sequence>
<reference evidence="1 2" key="1">
    <citation type="submission" date="2012-10" db="EMBL/GenBank/DDBJ databases">
        <authorList>
            <person name="Genoscope - CEA"/>
        </authorList>
    </citation>
    <scope>NUCLEOTIDE SEQUENCE [LARGE SCALE GENOMIC DNA]</scope>
    <source>
        <strain evidence="2">AM13 / DSM 14728</strain>
    </source>
</reference>
<dbReference type="HOGENOM" id="CLU_3024702_0_0_7"/>
<accession>L0RC98</accession>
<dbReference type="KEGG" id="dhy:DESAM_21565"/>
<evidence type="ECO:0000313" key="1">
    <source>
        <dbReference type="EMBL" id="CCO23842.1"/>
    </source>
</evidence>